<keyword evidence="6" id="KW-1185">Reference proteome</keyword>
<dbReference type="InterPro" id="IPR003313">
    <property type="entry name" value="AraC-bd"/>
</dbReference>
<dbReference type="SUPFAM" id="SSF46689">
    <property type="entry name" value="Homeodomain-like"/>
    <property type="match status" value="2"/>
</dbReference>
<evidence type="ECO:0000259" key="4">
    <source>
        <dbReference type="PROSITE" id="PS01124"/>
    </source>
</evidence>
<keyword evidence="1" id="KW-0805">Transcription regulation</keyword>
<dbReference type="EMBL" id="FRCP01000005">
    <property type="protein sequence ID" value="SHL95324.1"/>
    <property type="molecule type" value="Genomic_DNA"/>
</dbReference>
<dbReference type="InterPro" id="IPR037923">
    <property type="entry name" value="HTH-like"/>
</dbReference>
<gene>
    <name evidence="5" type="ORF">SAMN02746066_00196</name>
</gene>
<dbReference type="PANTHER" id="PTHR43280:SF2">
    <property type="entry name" value="HTH-TYPE TRANSCRIPTIONAL REGULATOR EXSA"/>
    <property type="match status" value="1"/>
</dbReference>
<sequence>MKKYTSCKQAIDHCITNKYFAVAYLCNEEKTMDIHIHDCYEMYFSITGGKQFLIDNKFYDIDSGDLFIINQFESHYLSKIDQMIHERIVVSIHPDFIKMLSTENTDLSTCFTKRTQGCSHRLHLTAEQQQRFYYYINKITSIDSYGSDIIEKSCFMELLVMINSIYTENLNLDTNVSDYKYNQQVEQIIQYINQNICEPITIEFLAKHFYLSDSYICRIFKSATGTTINKYITARRISIAKSLLSSGMSVSDVYSQSGFNDYSNFLKAFTKAVGVSPKKYALYSNS</sequence>
<dbReference type="Gene3D" id="1.10.10.60">
    <property type="entry name" value="Homeodomain-like"/>
    <property type="match status" value="2"/>
</dbReference>
<evidence type="ECO:0000313" key="5">
    <source>
        <dbReference type="EMBL" id="SHL95324.1"/>
    </source>
</evidence>
<dbReference type="PROSITE" id="PS01124">
    <property type="entry name" value="HTH_ARAC_FAMILY_2"/>
    <property type="match status" value="1"/>
</dbReference>
<dbReference type="Pfam" id="PF02311">
    <property type="entry name" value="AraC_binding"/>
    <property type="match status" value="1"/>
</dbReference>
<evidence type="ECO:0000256" key="3">
    <source>
        <dbReference type="ARBA" id="ARBA00023163"/>
    </source>
</evidence>
<keyword evidence="2 5" id="KW-0238">DNA-binding</keyword>
<evidence type="ECO:0000313" key="6">
    <source>
        <dbReference type="Proteomes" id="UP000184038"/>
    </source>
</evidence>
<dbReference type="AlphaFoldDB" id="A0A1M7EU87"/>
<evidence type="ECO:0000256" key="1">
    <source>
        <dbReference type="ARBA" id="ARBA00023015"/>
    </source>
</evidence>
<dbReference type="SUPFAM" id="SSF51215">
    <property type="entry name" value="Regulatory protein AraC"/>
    <property type="match status" value="1"/>
</dbReference>
<dbReference type="InterPro" id="IPR009057">
    <property type="entry name" value="Homeodomain-like_sf"/>
</dbReference>
<dbReference type="OrthoDB" id="9774814at2"/>
<dbReference type="Proteomes" id="UP000184038">
    <property type="component" value="Unassembled WGS sequence"/>
</dbReference>
<dbReference type="InterPro" id="IPR018060">
    <property type="entry name" value="HTH_AraC"/>
</dbReference>
<organism evidence="5 6">
    <name type="scientific">Anaerosporobacter mobilis DSM 15930</name>
    <dbReference type="NCBI Taxonomy" id="1120996"/>
    <lineage>
        <taxon>Bacteria</taxon>
        <taxon>Bacillati</taxon>
        <taxon>Bacillota</taxon>
        <taxon>Clostridia</taxon>
        <taxon>Lachnospirales</taxon>
        <taxon>Lachnospiraceae</taxon>
        <taxon>Anaerosporobacter</taxon>
    </lineage>
</organism>
<dbReference type="RefSeq" id="WP_073281826.1">
    <property type="nucleotide sequence ID" value="NZ_FRCP01000005.1"/>
</dbReference>
<feature type="domain" description="HTH araC/xylS-type" evidence="4">
    <location>
        <begin position="186"/>
        <end position="283"/>
    </location>
</feature>
<evidence type="ECO:0000256" key="2">
    <source>
        <dbReference type="ARBA" id="ARBA00023125"/>
    </source>
</evidence>
<accession>A0A1M7EU87</accession>
<keyword evidence="3" id="KW-0804">Transcription</keyword>
<protein>
    <submittedName>
        <fullName evidence="5">AraC-type DNA-binding protein</fullName>
    </submittedName>
</protein>
<reference evidence="5 6" key="1">
    <citation type="submission" date="2016-11" db="EMBL/GenBank/DDBJ databases">
        <authorList>
            <person name="Jaros S."/>
            <person name="Januszkiewicz K."/>
            <person name="Wedrychowicz H."/>
        </authorList>
    </citation>
    <scope>NUCLEOTIDE SEQUENCE [LARGE SCALE GENOMIC DNA]</scope>
    <source>
        <strain evidence="5 6">DSM 15930</strain>
    </source>
</reference>
<dbReference type="Pfam" id="PF12833">
    <property type="entry name" value="HTH_18"/>
    <property type="match status" value="1"/>
</dbReference>
<dbReference type="PANTHER" id="PTHR43280">
    <property type="entry name" value="ARAC-FAMILY TRANSCRIPTIONAL REGULATOR"/>
    <property type="match status" value="1"/>
</dbReference>
<dbReference type="GO" id="GO:0043565">
    <property type="term" value="F:sequence-specific DNA binding"/>
    <property type="evidence" value="ECO:0007669"/>
    <property type="project" value="InterPro"/>
</dbReference>
<name>A0A1M7EU87_9FIRM</name>
<dbReference type="GO" id="GO:0003700">
    <property type="term" value="F:DNA-binding transcription factor activity"/>
    <property type="evidence" value="ECO:0007669"/>
    <property type="project" value="InterPro"/>
</dbReference>
<dbReference type="STRING" id="1120996.SAMN02746066_00196"/>
<proteinExistence type="predicted"/>
<dbReference type="SMART" id="SM00342">
    <property type="entry name" value="HTH_ARAC"/>
    <property type="match status" value="1"/>
</dbReference>